<feature type="active site" description="Nucleophile" evidence="7">
    <location>
        <position position="335"/>
    </location>
</feature>
<keyword evidence="5" id="KW-0012">Acyltransferase</keyword>
<dbReference type="AlphaFoldDB" id="A0A543IZZ5"/>
<accession>A0A543IZZ5</accession>
<evidence type="ECO:0000256" key="8">
    <source>
        <dbReference type="SAM" id="SignalP"/>
    </source>
</evidence>
<dbReference type="GO" id="GO:0071972">
    <property type="term" value="F:peptidoglycan L,D-transpeptidase activity"/>
    <property type="evidence" value="ECO:0007669"/>
    <property type="project" value="TreeGrafter"/>
</dbReference>
<evidence type="ECO:0000256" key="7">
    <source>
        <dbReference type="PROSITE-ProRule" id="PRU01373"/>
    </source>
</evidence>
<evidence type="ECO:0000259" key="9">
    <source>
        <dbReference type="PROSITE" id="PS52029"/>
    </source>
</evidence>
<feature type="signal peptide" evidence="8">
    <location>
        <begin position="1"/>
        <end position="23"/>
    </location>
</feature>
<gene>
    <name evidence="10" type="ORF">FHX40_2867</name>
</gene>
<dbReference type="GO" id="GO:0071555">
    <property type="term" value="P:cell wall organization"/>
    <property type="evidence" value="ECO:0007669"/>
    <property type="project" value="UniProtKB-UniRule"/>
</dbReference>
<dbReference type="EMBL" id="VFPQ01000001">
    <property type="protein sequence ID" value="TQM76142.1"/>
    <property type="molecule type" value="Genomic_DNA"/>
</dbReference>
<keyword evidence="8" id="KW-0732">Signal</keyword>
<dbReference type="UniPathway" id="UPA00219"/>
<dbReference type="Pfam" id="PF17964">
    <property type="entry name" value="Big_10"/>
    <property type="match status" value="1"/>
</dbReference>
<keyword evidence="3 7" id="KW-0133">Cell shape</keyword>
<keyword evidence="2" id="KW-0808">Transferase</keyword>
<dbReference type="PANTHER" id="PTHR30582">
    <property type="entry name" value="L,D-TRANSPEPTIDASE"/>
    <property type="match status" value="1"/>
</dbReference>
<evidence type="ECO:0000313" key="11">
    <source>
        <dbReference type="Proteomes" id="UP000319213"/>
    </source>
</evidence>
<keyword evidence="4 7" id="KW-0573">Peptidoglycan synthesis</keyword>
<feature type="chain" id="PRO_5038908634" evidence="8">
    <location>
        <begin position="24"/>
        <end position="412"/>
    </location>
</feature>
<name>A0A543IZZ5_9ACTN</name>
<dbReference type="CDD" id="cd16913">
    <property type="entry name" value="YkuD_like"/>
    <property type="match status" value="1"/>
</dbReference>
<organism evidence="10 11">
    <name type="scientific">Thermopolyspora flexuosa</name>
    <dbReference type="NCBI Taxonomy" id="103836"/>
    <lineage>
        <taxon>Bacteria</taxon>
        <taxon>Bacillati</taxon>
        <taxon>Actinomycetota</taxon>
        <taxon>Actinomycetes</taxon>
        <taxon>Streptosporangiales</taxon>
        <taxon>Streptosporangiaceae</taxon>
        <taxon>Thermopolyspora</taxon>
    </lineage>
</organism>
<comment type="caution">
    <text evidence="10">The sequence shown here is derived from an EMBL/GenBank/DDBJ whole genome shotgun (WGS) entry which is preliminary data.</text>
</comment>
<dbReference type="Gene3D" id="2.60.40.3780">
    <property type="match status" value="1"/>
</dbReference>
<evidence type="ECO:0000256" key="2">
    <source>
        <dbReference type="ARBA" id="ARBA00022679"/>
    </source>
</evidence>
<feature type="domain" description="L,D-TPase catalytic" evidence="9">
    <location>
        <begin position="233"/>
        <end position="359"/>
    </location>
</feature>
<dbReference type="Proteomes" id="UP000319213">
    <property type="component" value="Unassembled WGS sequence"/>
</dbReference>
<evidence type="ECO:0000313" key="10">
    <source>
        <dbReference type="EMBL" id="TQM76142.1"/>
    </source>
</evidence>
<dbReference type="RefSeq" id="WP_229788320.1">
    <property type="nucleotide sequence ID" value="NZ_BMPV01000001.1"/>
</dbReference>
<dbReference type="GO" id="GO:0018104">
    <property type="term" value="P:peptidoglycan-protein cross-linking"/>
    <property type="evidence" value="ECO:0007669"/>
    <property type="project" value="TreeGrafter"/>
</dbReference>
<evidence type="ECO:0000256" key="5">
    <source>
        <dbReference type="ARBA" id="ARBA00023315"/>
    </source>
</evidence>
<dbReference type="InterPro" id="IPR038063">
    <property type="entry name" value="Transpep_catalytic_dom"/>
</dbReference>
<dbReference type="PROSITE" id="PS52029">
    <property type="entry name" value="LD_TPASE"/>
    <property type="match status" value="1"/>
</dbReference>
<evidence type="ECO:0000256" key="4">
    <source>
        <dbReference type="ARBA" id="ARBA00022984"/>
    </source>
</evidence>
<keyword evidence="10" id="KW-0449">Lipoprotein</keyword>
<evidence type="ECO:0000256" key="3">
    <source>
        <dbReference type="ARBA" id="ARBA00022960"/>
    </source>
</evidence>
<keyword evidence="11" id="KW-1185">Reference proteome</keyword>
<evidence type="ECO:0000256" key="1">
    <source>
        <dbReference type="ARBA" id="ARBA00004752"/>
    </source>
</evidence>
<evidence type="ECO:0000256" key="6">
    <source>
        <dbReference type="ARBA" id="ARBA00023316"/>
    </source>
</evidence>
<dbReference type="GO" id="GO:0008360">
    <property type="term" value="P:regulation of cell shape"/>
    <property type="evidence" value="ECO:0007669"/>
    <property type="project" value="UniProtKB-UniRule"/>
</dbReference>
<proteinExistence type="predicted"/>
<dbReference type="Pfam" id="PF03734">
    <property type="entry name" value="YkuD"/>
    <property type="match status" value="1"/>
</dbReference>
<dbReference type="CDD" id="cd13432">
    <property type="entry name" value="LDT_IgD_like_2"/>
    <property type="match status" value="1"/>
</dbReference>
<dbReference type="GO" id="GO:0005576">
    <property type="term" value="C:extracellular region"/>
    <property type="evidence" value="ECO:0007669"/>
    <property type="project" value="TreeGrafter"/>
</dbReference>
<feature type="active site" description="Proton donor/acceptor" evidence="7">
    <location>
        <position position="317"/>
    </location>
</feature>
<reference evidence="10 11" key="1">
    <citation type="submission" date="2019-06" db="EMBL/GenBank/DDBJ databases">
        <title>Sequencing the genomes of 1000 actinobacteria strains.</title>
        <authorList>
            <person name="Klenk H.-P."/>
        </authorList>
    </citation>
    <scope>NUCLEOTIDE SEQUENCE [LARGE SCALE GENOMIC DNA]</scope>
    <source>
        <strain evidence="10 11">DSM 43186</strain>
    </source>
</reference>
<keyword evidence="6 7" id="KW-0961">Cell wall biogenesis/degradation</keyword>
<sequence>MRHISAYGAGALVLALAASCSSAPKEQTAAPQQGPAAEIVITPADGATHVRPDTPILISAAHGTLRQVRVESGGKPVQGRMSADRTRWRSLRNMLPGRTYRVEAVVATPGGETRRTSTFTTVPATQTFGITDLLPKKEITGDTVGVGMPIMITFDRPITDRVSVERSLRVLTSKPVTGSWHWFDDKTVHYRPKRFWPAGTKVRVEALLAGTPGGDGLYGDRDYVREFRIGRSQISTVDVRTHHMTVERNGRVIRVIPVSAGRGGVRKYHTTNGVHLAMSREDVTIMTSPDAAPGQPGYYRLTVYDTVRISNSGEYIHGAPWSVGSQGRANVSHGCVNVSPANAKWFKNHTLIGDPIIVKGSPRELEPTNGWGHWQLAWRQWLKWSALRIAAVTEPFPGSQHPPAAAQAPTES</sequence>
<dbReference type="SUPFAM" id="SSF141523">
    <property type="entry name" value="L,D-transpeptidase catalytic domain-like"/>
    <property type="match status" value="1"/>
</dbReference>
<dbReference type="Gene3D" id="2.40.440.10">
    <property type="entry name" value="L,D-transpeptidase catalytic domain-like"/>
    <property type="match status" value="1"/>
</dbReference>
<dbReference type="PROSITE" id="PS51257">
    <property type="entry name" value="PROKAR_LIPOPROTEIN"/>
    <property type="match status" value="1"/>
</dbReference>
<dbReference type="InterPro" id="IPR041280">
    <property type="entry name" value="Big_10"/>
</dbReference>
<dbReference type="InterPro" id="IPR005490">
    <property type="entry name" value="LD_TPept_cat_dom"/>
</dbReference>
<dbReference type="InterPro" id="IPR050979">
    <property type="entry name" value="LD-transpeptidase"/>
</dbReference>
<protein>
    <submittedName>
        <fullName evidence="10">Lipoprotein-anchoring transpeptidase ErfK/SrfK</fullName>
    </submittedName>
</protein>
<dbReference type="Gene3D" id="2.60.40.3710">
    <property type="match status" value="1"/>
</dbReference>
<dbReference type="PANTHER" id="PTHR30582:SF2">
    <property type="entry name" value="L,D-TRANSPEPTIDASE YCIB-RELATED"/>
    <property type="match status" value="1"/>
</dbReference>
<dbReference type="GO" id="GO:0016746">
    <property type="term" value="F:acyltransferase activity"/>
    <property type="evidence" value="ECO:0007669"/>
    <property type="project" value="UniProtKB-KW"/>
</dbReference>
<comment type="pathway">
    <text evidence="1 7">Cell wall biogenesis; peptidoglycan biosynthesis.</text>
</comment>